<dbReference type="PROSITE" id="PS51257">
    <property type="entry name" value="PROKAR_LIPOPROTEIN"/>
    <property type="match status" value="1"/>
</dbReference>
<evidence type="ECO:0008006" key="3">
    <source>
        <dbReference type="Google" id="ProtNLM"/>
    </source>
</evidence>
<dbReference type="EMBL" id="JBHLTL010000004">
    <property type="protein sequence ID" value="MFC0589281.1"/>
    <property type="molecule type" value="Genomic_DNA"/>
</dbReference>
<sequence length="162" mass="16813">MRKLWLLIVLAGAACKPDPTPEQKAASDAAAVAQVEAAQKLRAPVQPLALQTISEADSAAAAISGAGCSFVPQGANDPVLVGDTERAVIKTNDVTTTMAVDAGSAATTHHYIGKTHTAFIDQGADKGQPWGDEGIRAAATMTVQDSEKREVYRAKGMFYCGA</sequence>
<evidence type="ECO:0000313" key="2">
    <source>
        <dbReference type="Proteomes" id="UP001589943"/>
    </source>
</evidence>
<dbReference type="Proteomes" id="UP001589943">
    <property type="component" value="Unassembled WGS sequence"/>
</dbReference>
<organism evidence="1 2">
    <name type="scientific">Novosphingobium aquiterrae</name>
    <dbReference type="NCBI Taxonomy" id="624388"/>
    <lineage>
        <taxon>Bacteria</taxon>
        <taxon>Pseudomonadati</taxon>
        <taxon>Pseudomonadota</taxon>
        <taxon>Alphaproteobacteria</taxon>
        <taxon>Sphingomonadales</taxon>
        <taxon>Sphingomonadaceae</taxon>
        <taxon>Novosphingobium</taxon>
    </lineage>
</organism>
<evidence type="ECO:0000313" key="1">
    <source>
        <dbReference type="EMBL" id="MFC0589281.1"/>
    </source>
</evidence>
<reference evidence="1 2" key="1">
    <citation type="submission" date="2024-09" db="EMBL/GenBank/DDBJ databases">
        <authorList>
            <person name="Sun Q."/>
            <person name="Mori K."/>
        </authorList>
    </citation>
    <scope>NUCLEOTIDE SEQUENCE [LARGE SCALE GENOMIC DNA]</scope>
    <source>
        <strain evidence="1 2">NCAIM B.02537</strain>
    </source>
</reference>
<name>A0ABV6PHH4_9SPHN</name>
<keyword evidence="2" id="KW-1185">Reference proteome</keyword>
<dbReference type="RefSeq" id="WP_379480773.1">
    <property type="nucleotide sequence ID" value="NZ_JBHLTL010000004.1"/>
</dbReference>
<comment type="caution">
    <text evidence="1">The sequence shown here is derived from an EMBL/GenBank/DDBJ whole genome shotgun (WGS) entry which is preliminary data.</text>
</comment>
<protein>
    <recommendedName>
        <fullName evidence="3">Lipoprotein</fullName>
    </recommendedName>
</protein>
<proteinExistence type="predicted"/>
<gene>
    <name evidence="1" type="ORF">ACFFF7_07635</name>
</gene>
<accession>A0ABV6PHH4</accession>